<keyword evidence="4" id="KW-0479">Metal-binding</keyword>
<comment type="cofactor">
    <cofactor evidence="1">
        <name>[4Fe-4S] cluster</name>
        <dbReference type="ChEBI" id="CHEBI:49883"/>
    </cofactor>
</comment>
<dbReference type="PANTHER" id="PTHR43273:SF2">
    <property type="entry name" value="RADICAL SAM CORE DOMAIN-CONTAINING PROTEIN"/>
    <property type="match status" value="1"/>
</dbReference>
<dbReference type="InterPro" id="IPR023819">
    <property type="entry name" value="Pep-mod_rSAM_AF0577"/>
</dbReference>
<dbReference type="PANTHER" id="PTHR43273">
    <property type="entry name" value="ANAEROBIC SULFATASE-MATURATING ENZYME HOMOLOG ASLB-RELATED"/>
    <property type="match status" value="1"/>
</dbReference>
<dbReference type="CDD" id="cd01335">
    <property type="entry name" value="Radical_SAM"/>
    <property type="match status" value="1"/>
</dbReference>
<dbReference type="SFLD" id="SFLDG01067">
    <property type="entry name" value="SPASM/twitch_domain_containing"/>
    <property type="match status" value="1"/>
</dbReference>
<dbReference type="PROSITE" id="PS01305">
    <property type="entry name" value="MOAA_NIFB_PQQE"/>
    <property type="match status" value="1"/>
</dbReference>
<dbReference type="AlphaFoldDB" id="A0A284VRF9"/>
<keyword evidence="6" id="KW-0411">Iron-sulfur</keyword>
<evidence type="ECO:0000256" key="1">
    <source>
        <dbReference type="ARBA" id="ARBA00001966"/>
    </source>
</evidence>
<feature type="domain" description="Radical SAM core" evidence="7">
    <location>
        <begin position="34"/>
        <end position="170"/>
    </location>
</feature>
<keyword evidence="9" id="KW-1185">Reference proteome</keyword>
<dbReference type="SFLD" id="SFLDS00029">
    <property type="entry name" value="Radical_SAM"/>
    <property type="match status" value="1"/>
</dbReference>
<evidence type="ECO:0000313" key="8">
    <source>
        <dbReference type="EMBL" id="SNQ61866.1"/>
    </source>
</evidence>
<proteinExistence type="predicted"/>
<dbReference type="InterPro" id="IPR023885">
    <property type="entry name" value="4Fe4S-binding_SPASM_dom"/>
</dbReference>
<dbReference type="InterPro" id="IPR013785">
    <property type="entry name" value="Aldolase_TIM"/>
</dbReference>
<sequence length="389" mass="43325">MAAASYSFQERAVGRGFKSLRARSYSMVAMHYHVILTKECNLNCNYCGGGSDSPPKEIQYSISDLSSFVSQDEAPVIEFYGGEPLLRIGTMEKIMDAIHARFVIQTNGMFLDRVKPQYLEKFHSILVSIDGTKEMTDSNRSSGVYDKIMQNISMIRQRGFSGDLIARMTVPQDTDIYDNVLHLANLKAFDHVHWQLGFEMFWESGLDDGAGLENWIDSYNAGISSLVDWWVEEMAQTGKVPGIVPFIGVMKSLLCGAPSRLRCGSGIDFFTIMPDGRISACPVSIDFDFSVVGSIHNAAPAFLCDKACVGEPCTSCDIFNICGGRCLFVNRAQDMLRKNGYTLICSTVKHLIRELQAAAPRIRNLIDSGVLERKDFEYPEFNKGCEIIP</sequence>
<dbReference type="Pfam" id="PF04055">
    <property type="entry name" value="Radical_SAM"/>
    <property type="match status" value="1"/>
</dbReference>
<dbReference type="InterPro" id="IPR023867">
    <property type="entry name" value="Sulphatase_maturase_rSAM"/>
</dbReference>
<dbReference type="InterPro" id="IPR058240">
    <property type="entry name" value="rSAM_sf"/>
</dbReference>
<evidence type="ECO:0000259" key="7">
    <source>
        <dbReference type="Pfam" id="PF04055"/>
    </source>
</evidence>
<dbReference type="InterPro" id="IPR000385">
    <property type="entry name" value="MoaA_NifB_PqqE_Fe-S-bd_CS"/>
</dbReference>
<protein>
    <submittedName>
        <fullName evidence="8">Radical SAM domain protein</fullName>
    </submittedName>
</protein>
<dbReference type="GO" id="GO:0016491">
    <property type="term" value="F:oxidoreductase activity"/>
    <property type="evidence" value="ECO:0007669"/>
    <property type="project" value="InterPro"/>
</dbReference>
<dbReference type="EMBL" id="FZMP01000197">
    <property type="protein sequence ID" value="SNQ61866.1"/>
    <property type="molecule type" value="Genomic_DNA"/>
</dbReference>
<organism evidence="8 9">
    <name type="scientific">Candidatus Methanoperedens nitratireducens</name>
    <dbReference type="NCBI Taxonomy" id="1392998"/>
    <lineage>
        <taxon>Archaea</taxon>
        <taxon>Methanobacteriati</taxon>
        <taxon>Methanobacteriota</taxon>
        <taxon>Stenosarchaea group</taxon>
        <taxon>Methanomicrobia</taxon>
        <taxon>Methanosarcinales</taxon>
        <taxon>ANME-2 cluster</taxon>
        <taxon>Candidatus Methanoperedentaceae</taxon>
        <taxon>Candidatus Methanoperedens</taxon>
    </lineage>
</organism>
<dbReference type="STRING" id="1392998.ANME2D_03195"/>
<evidence type="ECO:0000256" key="5">
    <source>
        <dbReference type="ARBA" id="ARBA00023004"/>
    </source>
</evidence>
<reference evidence="9" key="1">
    <citation type="submission" date="2017-06" db="EMBL/GenBank/DDBJ databases">
        <authorList>
            <person name="Cremers G."/>
        </authorList>
    </citation>
    <scope>NUCLEOTIDE SEQUENCE [LARGE SCALE GENOMIC DNA]</scope>
</reference>
<dbReference type="Proteomes" id="UP000218615">
    <property type="component" value="Unassembled WGS sequence"/>
</dbReference>
<dbReference type="InterPro" id="IPR007197">
    <property type="entry name" value="rSAM"/>
</dbReference>
<accession>A0A284VRF9</accession>
<dbReference type="NCBIfam" id="TIGR04085">
    <property type="entry name" value="rSAM_more_4Fe4S"/>
    <property type="match status" value="1"/>
</dbReference>
<dbReference type="SFLD" id="SFLDG01104">
    <property type="entry name" value="Uncharacterised_Radical_SAM_Su"/>
    <property type="match status" value="1"/>
</dbReference>
<dbReference type="GO" id="GO:0051539">
    <property type="term" value="F:4 iron, 4 sulfur cluster binding"/>
    <property type="evidence" value="ECO:0007669"/>
    <property type="project" value="UniProtKB-KW"/>
</dbReference>
<name>A0A284VRF9_9EURY</name>
<keyword evidence="2" id="KW-0004">4Fe-4S</keyword>
<evidence type="ECO:0000256" key="3">
    <source>
        <dbReference type="ARBA" id="ARBA00022691"/>
    </source>
</evidence>
<dbReference type="SUPFAM" id="SSF102114">
    <property type="entry name" value="Radical SAM enzymes"/>
    <property type="match status" value="1"/>
</dbReference>
<dbReference type="Gene3D" id="3.20.20.70">
    <property type="entry name" value="Aldolase class I"/>
    <property type="match status" value="1"/>
</dbReference>
<dbReference type="NCBIfam" id="TIGR04084">
    <property type="entry name" value="rSAM_AF0577"/>
    <property type="match status" value="1"/>
</dbReference>
<gene>
    <name evidence="8" type="ORF">MNV_500003</name>
</gene>
<evidence type="ECO:0000256" key="4">
    <source>
        <dbReference type="ARBA" id="ARBA00022723"/>
    </source>
</evidence>
<dbReference type="GO" id="GO:0046872">
    <property type="term" value="F:metal ion binding"/>
    <property type="evidence" value="ECO:0007669"/>
    <property type="project" value="UniProtKB-KW"/>
</dbReference>
<evidence type="ECO:0000256" key="2">
    <source>
        <dbReference type="ARBA" id="ARBA00022485"/>
    </source>
</evidence>
<evidence type="ECO:0000313" key="9">
    <source>
        <dbReference type="Proteomes" id="UP000218615"/>
    </source>
</evidence>
<evidence type="ECO:0000256" key="6">
    <source>
        <dbReference type="ARBA" id="ARBA00023014"/>
    </source>
</evidence>
<keyword evidence="5" id="KW-0408">Iron</keyword>
<keyword evidence="3" id="KW-0949">S-adenosyl-L-methionine</keyword>